<dbReference type="Proteomes" id="UP000664398">
    <property type="component" value="Unassembled WGS sequence"/>
</dbReference>
<dbReference type="SUPFAM" id="SSF52540">
    <property type="entry name" value="P-loop containing nucleoside triphosphate hydrolases"/>
    <property type="match status" value="1"/>
</dbReference>
<dbReference type="RefSeq" id="WP_208045784.1">
    <property type="nucleotide sequence ID" value="NZ_JAGDYL010000011.1"/>
</dbReference>
<dbReference type="InterPro" id="IPR001482">
    <property type="entry name" value="T2SS/T4SS_dom"/>
</dbReference>
<dbReference type="InterPro" id="IPR050921">
    <property type="entry name" value="T4SS_GSP_E_ATPase"/>
</dbReference>
<dbReference type="Gene3D" id="3.40.50.300">
    <property type="entry name" value="P-loop containing nucleotide triphosphate hydrolases"/>
    <property type="match status" value="1"/>
</dbReference>
<dbReference type="CDD" id="cd01130">
    <property type="entry name" value="VirB11-like_ATPase"/>
    <property type="match status" value="1"/>
</dbReference>
<comment type="caution">
    <text evidence="3">The sequence shown here is derived from an EMBL/GenBank/DDBJ whole genome shotgun (WGS) entry which is preliminary data.</text>
</comment>
<dbReference type="AlphaFoldDB" id="A0A939RYX8"/>
<dbReference type="Pfam" id="PF00437">
    <property type="entry name" value="T2SSE"/>
    <property type="match status" value="1"/>
</dbReference>
<dbReference type="EMBL" id="JAGDYL010000011">
    <property type="protein sequence ID" value="MBO1805311.1"/>
    <property type="molecule type" value="Genomic_DNA"/>
</dbReference>
<evidence type="ECO:0000313" key="4">
    <source>
        <dbReference type="Proteomes" id="UP000664398"/>
    </source>
</evidence>
<accession>A0A939RYX8</accession>
<organism evidence="3 4">
    <name type="scientific">Leucobacter ruminantium</name>
    <dbReference type="NCBI Taxonomy" id="1289170"/>
    <lineage>
        <taxon>Bacteria</taxon>
        <taxon>Bacillati</taxon>
        <taxon>Actinomycetota</taxon>
        <taxon>Actinomycetes</taxon>
        <taxon>Micrococcales</taxon>
        <taxon>Microbacteriaceae</taxon>
        <taxon>Leucobacter</taxon>
    </lineage>
</organism>
<name>A0A939RYX8_9MICO</name>
<gene>
    <name evidence="3" type="primary">tadA</name>
    <name evidence="3" type="ORF">J4H91_08265</name>
</gene>
<dbReference type="GO" id="GO:0016887">
    <property type="term" value="F:ATP hydrolysis activity"/>
    <property type="evidence" value="ECO:0007669"/>
    <property type="project" value="InterPro"/>
</dbReference>
<proteinExistence type="inferred from homology"/>
<feature type="domain" description="Bacterial type II secretion system protein E" evidence="2">
    <location>
        <begin position="81"/>
        <end position="276"/>
    </location>
</feature>
<sequence length="325" mass="33877">MLSTGIRTAALDLAARRAFGGLLPLLDDPELRDMLLHVEGGRARLRLDRGAGPRAVSGWSTDPAALARFAVRLVAAGGRHLDELHPCVDVRVGDGIRVHAVLPPVSVSGAAVSIRVPRVRPLAFADLVAGGLCGPVVANRLAAAVSERRNILITGGTGSGKTTVLGALLDLAPADERILTIEDVAELRLRHPHVIALQARQANSEGAGEVSLDRLLREALRMRPDRIVLGECRGAEVATLLAALNTGHDGGAGTLHASRLSDVPARLEALGALAGLGATAIARQAVSALHTVVHVERGAEGHRVRAIGRLAVDSSGALAVREERR</sequence>
<keyword evidence="4" id="KW-1185">Reference proteome</keyword>
<reference evidence="3" key="1">
    <citation type="submission" date="2021-03" db="EMBL/GenBank/DDBJ databases">
        <title>Leucobacter chromiisoli sp. nov., isolated from chromium-containing soil of chemical plant.</title>
        <authorList>
            <person name="Xu Z."/>
        </authorList>
    </citation>
    <scope>NUCLEOTIDE SEQUENCE</scope>
    <source>
        <strain evidence="3">A2</strain>
    </source>
</reference>
<dbReference type="PANTHER" id="PTHR30486">
    <property type="entry name" value="TWITCHING MOTILITY PROTEIN PILT"/>
    <property type="match status" value="1"/>
</dbReference>
<evidence type="ECO:0000256" key="1">
    <source>
        <dbReference type="ARBA" id="ARBA00006611"/>
    </source>
</evidence>
<dbReference type="InterPro" id="IPR027417">
    <property type="entry name" value="P-loop_NTPase"/>
</dbReference>
<dbReference type="Gene3D" id="3.30.450.380">
    <property type="match status" value="1"/>
</dbReference>
<evidence type="ECO:0000313" key="3">
    <source>
        <dbReference type="EMBL" id="MBO1805311.1"/>
    </source>
</evidence>
<dbReference type="PANTHER" id="PTHR30486:SF6">
    <property type="entry name" value="TYPE IV PILUS RETRACTATION ATPASE PILT"/>
    <property type="match status" value="1"/>
</dbReference>
<comment type="similarity">
    <text evidence="1">Belongs to the GSP E family.</text>
</comment>
<evidence type="ECO:0000259" key="2">
    <source>
        <dbReference type="Pfam" id="PF00437"/>
    </source>
</evidence>
<protein>
    <submittedName>
        <fullName evidence="3">Flp pilus assembly complex ATPase component TadA</fullName>
    </submittedName>
</protein>